<evidence type="ECO:0000313" key="7">
    <source>
        <dbReference type="EMBL" id="MBK0330972.1"/>
    </source>
</evidence>
<keyword evidence="3" id="KW-0479">Metal-binding</keyword>
<keyword evidence="2" id="KW-0813">Transport</keyword>
<organism evidence="7 8">
    <name type="scientific">Brachybacterium halotolerans</name>
    <dbReference type="NCBI Taxonomy" id="2795215"/>
    <lineage>
        <taxon>Bacteria</taxon>
        <taxon>Bacillati</taxon>
        <taxon>Actinomycetota</taxon>
        <taxon>Actinomycetes</taxon>
        <taxon>Micrococcales</taxon>
        <taxon>Dermabacteraceae</taxon>
        <taxon>Brachybacterium</taxon>
    </lineage>
</organism>
<dbReference type="Proteomes" id="UP000612352">
    <property type="component" value="Unassembled WGS sequence"/>
</dbReference>
<evidence type="ECO:0000256" key="6">
    <source>
        <dbReference type="SAM" id="SignalP"/>
    </source>
</evidence>
<dbReference type="RefSeq" id="WP_200501610.1">
    <property type="nucleotide sequence ID" value="NZ_JAEDAJ010000002.1"/>
</dbReference>
<dbReference type="InterPro" id="IPR006127">
    <property type="entry name" value="ZnuA-like"/>
</dbReference>
<gene>
    <name evidence="7" type="ORF">I8D64_06090</name>
</gene>
<comment type="subcellular location">
    <subcellularLocation>
        <location evidence="1">Cell envelope</location>
    </subcellularLocation>
</comment>
<evidence type="ECO:0000256" key="2">
    <source>
        <dbReference type="ARBA" id="ARBA00022448"/>
    </source>
</evidence>
<evidence type="ECO:0000256" key="3">
    <source>
        <dbReference type="ARBA" id="ARBA00022723"/>
    </source>
</evidence>
<dbReference type="PROSITE" id="PS51257">
    <property type="entry name" value="PROKAR_LIPOPROTEIN"/>
    <property type="match status" value="1"/>
</dbReference>
<evidence type="ECO:0000256" key="1">
    <source>
        <dbReference type="ARBA" id="ARBA00004196"/>
    </source>
</evidence>
<proteinExistence type="predicted"/>
<keyword evidence="4 6" id="KW-0732">Signal</keyword>
<comment type="caution">
    <text evidence="7">The sequence shown here is derived from an EMBL/GenBank/DDBJ whole genome shotgun (WGS) entry which is preliminary data.</text>
</comment>
<evidence type="ECO:0000256" key="4">
    <source>
        <dbReference type="ARBA" id="ARBA00022729"/>
    </source>
</evidence>
<dbReference type="SUPFAM" id="SSF53807">
    <property type="entry name" value="Helical backbone' metal receptor"/>
    <property type="match status" value="1"/>
</dbReference>
<evidence type="ECO:0000256" key="5">
    <source>
        <dbReference type="SAM" id="MobiDB-lite"/>
    </source>
</evidence>
<dbReference type="InterPro" id="IPR050492">
    <property type="entry name" value="Bact_metal-bind_prot9"/>
</dbReference>
<keyword evidence="8" id="KW-1185">Reference proteome</keyword>
<feature type="signal peptide" evidence="6">
    <location>
        <begin position="1"/>
        <end position="20"/>
    </location>
</feature>
<dbReference type="PANTHER" id="PTHR42953:SF1">
    <property type="entry name" value="METAL-BINDING PROTEIN HI_0362-RELATED"/>
    <property type="match status" value="1"/>
</dbReference>
<feature type="region of interest" description="Disordered" evidence="5">
    <location>
        <begin position="24"/>
        <end position="47"/>
    </location>
</feature>
<accession>A0ABS1B9W9</accession>
<dbReference type="EMBL" id="JAEDAJ010000002">
    <property type="protein sequence ID" value="MBK0330972.1"/>
    <property type="molecule type" value="Genomic_DNA"/>
</dbReference>
<sequence>MKRRSLLLALPAALAATTLAACSSGNDSGSGSGTGSDSGSGSDGGGSGAAVALVASTNVWGDIASQVGGDLVEVTSLITDPEADPHEYEASTRNQLALKKAQIVLENGGGYDDFVARMLSSAGNSSATVLDAVTISGFKAEKGEELNEHVWYDFPTVRKVIDELVTALSSAHPEGKADFEANGKQLASAIEDLEGREKDLSSSAKGKGVAITEPVPLYMLEAVGLTNRTPEEFSEAIEEGDDVSASVLKETLDLFADHEVDLLAYNEQTAGPQTEQVKKAAEDADVPVVGVTETLPDGKDYVAWMSSNLDALEDALGK</sequence>
<feature type="chain" id="PRO_5045244264" evidence="6">
    <location>
        <begin position="21"/>
        <end position="318"/>
    </location>
</feature>
<reference evidence="7 8" key="1">
    <citation type="submission" date="2020-12" db="EMBL/GenBank/DDBJ databases">
        <title>Brachybacterium sp. MASK1Z-5, whole genome shotgun sequence.</title>
        <authorList>
            <person name="Tuo L."/>
        </authorList>
    </citation>
    <scope>NUCLEOTIDE SEQUENCE [LARGE SCALE GENOMIC DNA]</scope>
    <source>
        <strain evidence="7 8">MASK1Z-5</strain>
    </source>
</reference>
<dbReference type="Gene3D" id="3.40.50.1980">
    <property type="entry name" value="Nitrogenase molybdenum iron protein domain"/>
    <property type="match status" value="2"/>
</dbReference>
<dbReference type="PANTHER" id="PTHR42953">
    <property type="entry name" value="HIGH-AFFINITY ZINC UPTAKE SYSTEM PROTEIN ZNUA-RELATED"/>
    <property type="match status" value="1"/>
</dbReference>
<dbReference type="Pfam" id="PF01297">
    <property type="entry name" value="ZnuA"/>
    <property type="match status" value="1"/>
</dbReference>
<evidence type="ECO:0000313" key="8">
    <source>
        <dbReference type="Proteomes" id="UP000612352"/>
    </source>
</evidence>
<feature type="compositionally biased region" description="Gly residues" evidence="5">
    <location>
        <begin position="28"/>
        <end position="47"/>
    </location>
</feature>
<name>A0ABS1B9W9_9MICO</name>
<protein>
    <submittedName>
        <fullName evidence="7">Zinc ABC transporter substrate-binding protein</fullName>
    </submittedName>
</protein>